<dbReference type="GO" id="GO:0005737">
    <property type="term" value="C:cytoplasm"/>
    <property type="evidence" value="ECO:0007669"/>
    <property type="project" value="UniProtKB-SubCell"/>
</dbReference>
<comment type="caution">
    <text evidence="10">The sequence shown here is derived from an EMBL/GenBank/DDBJ whole genome shotgun (WGS) entry which is preliminary data.</text>
</comment>
<dbReference type="GO" id="GO:0047473">
    <property type="term" value="F:D-alanine [D-alanyl carrier protein] ligase activity"/>
    <property type="evidence" value="ECO:0007669"/>
    <property type="project" value="UniProtKB-UniRule"/>
</dbReference>
<evidence type="ECO:0000256" key="3">
    <source>
        <dbReference type="ARBA" id="ARBA00022741"/>
    </source>
</evidence>
<feature type="binding site" evidence="7">
    <location>
        <position position="195"/>
    </location>
    <ligand>
        <name>D-alanine</name>
        <dbReference type="ChEBI" id="CHEBI:57416"/>
    </ligand>
</feature>
<reference evidence="10 11" key="1">
    <citation type="submission" date="2014-12" db="EMBL/GenBank/DDBJ databases">
        <title>Draft genome sequences of 29 type strains of Enterococci.</title>
        <authorList>
            <person name="Zhong Z."/>
            <person name="Sun Z."/>
            <person name="Liu W."/>
            <person name="Zhang W."/>
            <person name="Zhang H."/>
        </authorList>
    </citation>
    <scope>NUCLEOTIDE SEQUENCE [LARGE SCALE GENOMIC DNA]</scope>
    <source>
        <strain evidence="10 11">DSM 17029</strain>
    </source>
</reference>
<accession>A0A1L8RF67</accession>
<dbReference type="PROSITE" id="PS00455">
    <property type="entry name" value="AMP_BINDING"/>
    <property type="match status" value="1"/>
</dbReference>
<feature type="domain" description="AMP-binding enzyme C-terminal" evidence="9">
    <location>
        <begin position="413"/>
        <end position="490"/>
    </location>
</feature>
<dbReference type="SUPFAM" id="SSF56801">
    <property type="entry name" value="Acetyl-CoA synthetase-like"/>
    <property type="match status" value="1"/>
</dbReference>
<gene>
    <name evidence="7" type="primary">dltA</name>
    <name evidence="10" type="ORF">RU97_GL001813</name>
</gene>
<keyword evidence="11" id="KW-1185">Reference proteome</keyword>
<dbReference type="FunFam" id="3.30.300.30:FF:000012">
    <property type="entry name" value="D-alanine--D-alanyl carrier protein ligase"/>
    <property type="match status" value="1"/>
</dbReference>
<keyword evidence="4 7" id="KW-0067">ATP-binding</keyword>
<dbReference type="Proteomes" id="UP000181884">
    <property type="component" value="Unassembled WGS sequence"/>
</dbReference>
<dbReference type="Gene3D" id="3.40.50.12780">
    <property type="entry name" value="N-terminal domain of ligase-like"/>
    <property type="match status" value="1"/>
</dbReference>
<dbReference type="Pfam" id="PF13193">
    <property type="entry name" value="AMP-binding_C"/>
    <property type="match status" value="1"/>
</dbReference>
<organism evidence="10 11">
    <name type="scientific">Enterococcus canis</name>
    <dbReference type="NCBI Taxonomy" id="214095"/>
    <lineage>
        <taxon>Bacteria</taxon>
        <taxon>Bacillati</taxon>
        <taxon>Bacillota</taxon>
        <taxon>Bacilli</taxon>
        <taxon>Lactobacillales</taxon>
        <taxon>Enterococcaceae</taxon>
        <taxon>Enterococcus</taxon>
    </lineage>
</organism>
<feature type="domain" description="AMP-dependent synthetase/ligase" evidence="8">
    <location>
        <begin position="17"/>
        <end position="357"/>
    </location>
</feature>
<dbReference type="InterPro" id="IPR010072">
    <property type="entry name" value="DltA"/>
</dbReference>
<dbReference type="InterPro" id="IPR020845">
    <property type="entry name" value="AMP-binding_CS"/>
</dbReference>
<dbReference type="HAMAP" id="MF_00593">
    <property type="entry name" value="DltA"/>
    <property type="match status" value="1"/>
</dbReference>
<dbReference type="PANTHER" id="PTHR45398:SF1">
    <property type="entry name" value="ENZYME, PUTATIVE (JCVI)-RELATED"/>
    <property type="match status" value="1"/>
</dbReference>
<dbReference type="InterPro" id="IPR042099">
    <property type="entry name" value="ANL_N_sf"/>
</dbReference>
<evidence type="ECO:0000313" key="10">
    <source>
        <dbReference type="EMBL" id="OJG18416.1"/>
    </source>
</evidence>
<dbReference type="NCBIfam" id="NF003417">
    <property type="entry name" value="PRK04813.1"/>
    <property type="match status" value="1"/>
</dbReference>
<dbReference type="NCBIfam" id="TIGR01734">
    <property type="entry name" value="D-ala-DACP-lig"/>
    <property type="match status" value="1"/>
</dbReference>
<dbReference type="UniPathway" id="UPA00556"/>
<comment type="catalytic activity">
    <reaction evidence="7">
        <text>holo-[D-alanyl-carrier protein] + D-alanine + ATP = D-alanyl-[D-alanyl-carrier protein] + AMP + diphosphate</text>
        <dbReference type="Rhea" id="RHEA:55132"/>
        <dbReference type="Rhea" id="RHEA-COMP:14102"/>
        <dbReference type="Rhea" id="RHEA-COMP:14103"/>
        <dbReference type="ChEBI" id="CHEBI:30616"/>
        <dbReference type="ChEBI" id="CHEBI:33019"/>
        <dbReference type="ChEBI" id="CHEBI:57416"/>
        <dbReference type="ChEBI" id="CHEBI:64479"/>
        <dbReference type="ChEBI" id="CHEBI:138620"/>
        <dbReference type="ChEBI" id="CHEBI:456215"/>
        <dbReference type="EC" id="6.2.1.54"/>
    </reaction>
</comment>
<proteinExistence type="inferred from homology"/>
<dbReference type="EMBL" id="JXKH01000004">
    <property type="protein sequence ID" value="OJG18416.1"/>
    <property type="molecule type" value="Genomic_DNA"/>
</dbReference>
<feature type="binding site" evidence="7">
    <location>
        <position position="299"/>
    </location>
    <ligand>
        <name>D-alanine</name>
        <dbReference type="ChEBI" id="CHEBI:57416"/>
    </ligand>
</feature>
<evidence type="ECO:0000256" key="6">
    <source>
        <dbReference type="ARBA" id="ARBA00061336"/>
    </source>
</evidence>
<dbReference type="InterPro" id="IPR000873">
    <property type="entry name" value="AMP-dep_synth/lig_dom"/>
</dbReference>
<dbReference type="InterPro" id="IPR044507">
    <property type="entry name" value="DltA-like"/>
</dbReference>
<dbReference type="GO" id="GO:0005524">
    <property type="term" value="F:ATP binding"/>
    <property type="evidence" value="ECO:0007669"/>
    <property type="project" value="UniProtKB-KW"/>
</dbReference>
<dbReference type="InterPro" id="IPR045851">
    <property type="entry name" value="AMP-bd_C_sf"/>
</dbReference>
<dbReference type="Gene3D" id="3.30.300.30">
    <property type="match status" value="1"/>
</dbReference>
<name>A0A1L8RF67_9ENTE</name>
<evidence type="ECO:0000313" key="11">
    <source>
        <dbReference type="Proteomes" id="UP000181884"/>
    </source>
</evidence>
<dbReference type="Pfam" id="PF00501">
    <property type="entry name" value="AMP-binding"/>
    <property type="match status" value="1"/>
</dbReference>
<dbReference type="STRING" id="214095.RU97_GL001813"/>
<comment type="subcellular location">
    <subcellularLocation>
        <location evidence="7">Cytoplasm</location>
    </subcellularLocation>
</comment>
<sequence length="502" mass="56032">MKIDNVYEAIDQWGISEPDRICFWETERQFTYGELKQASDSLAAYLEQHYADHRPIVIYGDLEIEMLAAFLGSVKAGHAYIPIEANTPQERIEMILEVAQPAAIIAIEPWPAIATTADLIENTAEIFAAGTTPSLTAPVLADDTFYIIFTSGTTGVPKGVQISHNNLLSFLNWELNDFGLTAGLRFLSQAPYSFDLSVMDTYPALTSGGSLTPLPKKIINDFKQLFATLPQMDVEVWVSTPSFMDICLMEPTFDEVHAKNLRYFLFCGEEMPKATALKLQERFPSAHIFNTYGPTEATVAVSGVELTPALLATYDRVPIGYRKEDTRIVILDENGTALPDGEVGEIIIAGPSVSKGYMHNPEKTAAAFFTYEGQAAYRTGDAGRLEKGLLLYDGRLDFQVKLHGYRIELEDIDHHLNEVTYVRQAMVVPKYQNHKVQQLVAYVVAADNPFEKDFALTKAIKEELGKTVMDYMIPQRFVYVERLPLTANGKIDRKGLINEVNS</sequence>
<dbReference type="EC" id="6.2.1.54" evidence="7"/>
<keyword evidence="1 7" id="KW-0963">Cytoplasm</keyword>
<comment type="pathway">
    <text evidence="7">Cell wall biogenesis; lipoteichoic acid biosynthesis.</text>
</comment>
<protein>
    <recommendedName>
        <fullName evidence="7">D-alanine--D-alanyl carrier protein ligase</fullName>
        <shortName evidence="7">DCL</shortName>
        <ecNumber evidence="7">6.2.1.54</ecNumber>
    </recommendedName>
    <alternativeName>
        <fullName evidence="7">D-alanine--poly(phosphoribitol) ligase subunit 1</fullName>
    </alternativeName>
    <alternativeName>
        <fullName evidence="7">D-alanine-activating enzyme</fullName>
        <shortName evidence="7">DAE</shortName>
    </alternativeName>
</protein>
<feature type="binding site" evidence="7">
    <location>
        <begin position="150"/>
        <end position="151"/>
    </location>
    <ligand>
        <name>ATP</name>
        <dbReference type="ChEBI" id="CHEBI:30616"/>
    </ligand>
</feature>
<evidence type="ECO:0000259" key="8">
    <source>
        <dbReference type="Pfam" id="PF00501"/>
    </source>
</evidence>
<dbReference type="NCBIfam" id="TIGR01733">
    <property type="entry name" value="AA-adenyl-dom"/>
    <property type="match status" value="1"/>
</dbReference>
<evidence type="ECO:0000256" key="5">
    <source>
        <dbReference type="ARBA" id="ARBA00054605"/>
    </source>
</evidence>
<evidence type="ECO:0000256" key="1">
    <source>
        <dbReference type="ARBA" id="ARBA00022490"/>
    </source>
</evidence>
<dbReference type="InterPro" id="IPR010071">
    <property type="entry name" value="AA_adenyl_dom"/>
</dbReference>
<feature type="binding site" evidence="7">
    <location>
        <begin position="392"/>
        <end position="395"/>
    </location>
    <ligand>
        <name>ATP</name>
        <dbReference type="ChEBI" id="CHEBI:30616"/>
    </ligand>
</feature>
<dbReference type="RefSeq" id="WP_067394829.1">
    <property type="nucleotide sequence ID" value="NZ_JXKH01000004.1"/>
</dbReference>
<comment type="similarity">
    <text evidence="6 7">Belongs to the ATP-dependent AMP-binding enzyme family. DltA subfamily.</text>
</comment>
<feature type="binding site" evidence="7">
    <location>
        <position position="490"/>
    </location>
    <ligand>
        <name>ATP</name>
        <dbReference type="ChEBI" id="CHEBI:30616"/>
    </ligand>
</feature>
<feature type="binding site" evidence="7">
    <location>
        <begin position="290"/>
        <end position="295"/>
    </location>
    <ligand>
        <name>ATP</name>
        <dbReference type="ChEBI" id="CHEBI:30616"/>
    </ligand>
</feature>
<dbReference type="PANTHER" id="PTHR45398">
    <property type="match status" value="1"/>
</dbReference>
<dbReference type="GO" id="GO:0070395">
    <property type="term" value="P:lipoteichoic acid biosynthetic process"/>
    <property type="evidence" value="ECO:0007669"/>
    <property type="project" value="UniProtKB-UniRule"/>
</dbReference>
<keyword evidence="3 7" id="KW-0547">Nucleotide-binding</keyword>
<evidence type="ECO:0000256" key="7">
    <source>
        <dbReference type="HAMAP-Rule" id="MF_00593"/>
    </source>
</evidence>
<dbReference type="AlphaFoldDB" id="A0A1L8RF67"/>
<keyword evidence="2 7" id="KW-0436">Ligase</keyword>
<dbReference type="CDD" id="cd05945">
    <property type="entry name" value="DltA"/>
    <property type="match status" value="1"/>
</dbReference>
<evidence type="ECO:0000256" key="2">
    <source>
        <dbReference type="ARBA" id="ARBA00022598"/>
    </source>
</evidence>
<evidence type="ECO:0000259" key="9">
    <source>
        <dbReference type="Pfam" id="PF13193"/>
    </source>
</evidence>
<feature type="binding site" evidence="7">
    <location>
        <position position="381"/>
    </location>
    <ligand>
        <name>ATP</name>
        <dbReference type="ChEBI" id="CHEBI:30616"/>
    </ligand>
</feature>
<dbReference type="InterPro" id="IPR025110">
    <property type="entry name" value="AMP-bd_C"/>
</dbReference>
<comment type="function">
    <text evidence="5 7">Catalyzes the first step in the D-alanylation of lipoteichoic acid (LTA), the activation of D-alanine and its transfer onto the D-alanyl carrier protein (Dcp) DltC. In an ATP-dependent two-step reaction, forms a high energy D-alanyl-AMP intermediate, followed by transfer of the D-alanyl residue as a thiol ester to the phosphopantheinyl prosthetic group of the Dcp. D-alanylation of LTA plays an important role in modulating the properties of the cell wall in Gram-positive bacteria, influencing the net charge of the cell wall.</text>
</comment>
<evidence type="ECO:0000256" key="4">
    <source>
        <dbReference type="ARBA" id="ARBA00022840"/>
    </source>
</evidence>
<feature type="binding site" evidence="7">
    <location>
        <position position="490"/>
    </location>
    <ligand>
        <name>D-alanine</name>
        <dbReference type="ChEBI" id="CHEBI:57416"/>
    </ligand>
</feature>